<gene>
    <name evidence="8 10" type="primary">tilS</name>
    <name evidence="10" type="ORF">PXC00_04965</name>
</gene>
<dbReference type="EMBL" id="CP135996">
    <property type="protein sequence ID" value="WOC33230.1"/>
    <property type="molecule type" value="Genomic_DNA"/>
</dbReference>
<feature type="domain" description="Lysidine-tRNA(Ile) synthetase C-terminal" evidence="9">
    <location>
        <begin position="373"/>
        <end position="444"/>
    </location>
</feature>
<evidence type="ECO:0000256" key="2">
    <source>
        <dbReference type="ARBA" id="ARBA00022490"/>
    </source>
</evidence>
<dbReference type="GO" id="GO:0006400">
    <property type="term" value="P:tRNA modification"/>
    <property type="evidence" value="ECO:0007669"/>
    <property type="project" value="UniProtKB-UniRule"/>
</dbReference>
<dbReference type="Proteomes" id="UP001300604">
    <property type="component" value="Chromosome"/>
</dbReference>
<comment type="catalytic activity">
    <reaction evidence="7 8">
        <text>cytidine(34) in tRNA(Ile2) + L-lysine + ATP = lysidine(34) in tRNA(Ile2) + AMP + diphosphate + H(+)</text>
        <dbReference type="Rhea" id="RHEA:43744"/>
        <dbReference type="Rhea" id="RHEA-COMP:10625"/>
        <dbReference type="Rhea" id="RHEA-COMP:10670"/>
        <dbReference type="ChEBI" id="CHEBI:15378"/>
        <dbReference type="ChEBI" id="CHEBI:30616"/>
        <dbReference type="ChEBI" id="CHEBI:32551"/>
        <dbReference type="ChEBI" id="CHEBI:33019"/>
        <dbReference type="ChEBI" id="CHEBI:82748"/>
        <dbReference type="ChEBI" id="CHEBI:83665"/>
        <dbReference type="ChEBI" id="CHEBI:456215"/>
        <dbReference type="EC" id="6.3.4.19"/>
    </reaction>
</comment>
<evidence type="ECO:0000256" key="3">
    <source>
        <dbReference type="ARBA" id="ARBA00022598"/>
    </source>
</evidence>
<evidence type="ECO:0000256" key="6">
    <source>
        <dbReference type="ARBA" id="ARBA00022840"/>
    </source>
</evidence>
<evidence type="ECO:0000256" key="5">
    <source>
        <dbReference type="ARBA" id="ARBA00022741"/>
    </source>
</evidence>
<comment type="function">
    <text evidence="8">Ligates lysine onto the cytidine present at position 34 of the AUA codon-specific tRNA(Ile) that contains the anticodon CAU, in an ATP-dependent manner. Cytidine is converted to lysidine, thus changing the amino acid specificity of the tRNA from methionine to isoleucine.</text>
</comment>
<dbReference type="PANTHER" id="PTHR43033:SF1">
    <property type="entry name" value="TRNA(ILE)-LYSIDINE SYNTHASE-RELATED"/>
    <property type="match status" value="1"/>
</dbReference>
<dbReference type="PANTHER" id="PTHR43033">
    <property type="entry name" value="TRNA(ILE)-LYSIDINE SYNTHASE-RELATED"/>
    <property type="match status" value="1"/>
</dbReference>
<dbReference type="SUPFAM" id="SSF52402">
    <property type="entry name" value="Adenine nucleotide alpha hydrolases-like"/>
    <property type="match status" value="1"/>
</dbReference>
<accession>A0AA97D9S5</accession>
<sequence>MEQQSMDSLVFHTLSQHRMLRPGMVVVTGFSGGADSTALLHWLAAHAEKLEVQVLAAHVNHGLRGAEAVRDEQAVRHFCAERQIPLRVLRADVRAEARKTGEGLEECGRRLRYAFFYEICRQYPNACIATAHTLSDCAETVLLNLARGAGAAGLAGIPPVRGKIIRPLLAVSRAQTEAYCRENGLAFVTDSSNADLTFARNRVRALVVPQLRQVNPAFERAAGRAAETLREDEACLREFARQALEQAACHGGWRAEVLAKQPRAVRMRALSLAAEAAGAGRLSCKHLDALDTLLRHGGGCTLPGACCARVEQGVLLFPQAAQGYRLPLQVPQTALPDGRVLCVSVLSRTAYEQEKRKLSFSNCLNYGTITSDTVVRTRKSGDFFHPAGRNGTKSLKKLLNEQHIPASLRGRLAMLADSSGILWIEGCGPSEKAKVTPAAQQIAVVTMKECLKNGEPDAR</sequence>
<dbReference type="InterPro" id="IPR014729">
    <property type="entry name" value="Rossmann-like_a/b/a_fold"/>
</dbReference>
<dbReference type="Pfam" id="PF01171">
    <property type="entry name" value="ATP_bind_3"/>
    <property type="match status" value="1"/>
</dbReference>
<protein>
    <recommendedName>
        <fullName evidence="8">tRNA(Ile)-lysidine synthase</fullName>
        <ecNumber evidence="8">6.3.4.19</ecNumber>
    </recommendedName>
    <alternativeName>
        <fullName evidence="8">tRNA(Ile)-2-lysyl-cytidine synthase</fullName>
    </alternativeName>
    <alternativeName>
        <fullName evidence="8">tRNA(Ile)-lysidine synthetase</fullName>
    </alternativeName>
</protein>
<dbReference type="Gene3D" id="3.40.50.620">
    <property type="entry name" value="HUPs"/>
    <property type="match status" value="1"/>
</dbReference>
<feature type="binding site" evidence="8">
    <location>
        <begin position="31"/>
        <end position="36"/>
    </location>
    <ligand>
        <name>ATP</name>
        <dbReference type="ChEBI" id="CHEBI:30616"/>
    </ligand>
</feature>
<proteinExistence type="inferred from homology"/>
<comment type="domain">
    <text evidence="8">The N-terminal region contains the highly conserved SGGXDS motif, predicted to be a P-loop motif involved in ATP binding.</text>
</comment>
<dbReference type="AlphaFoldDB" id="A0AA97D9S5"/>
<dbReference type="InterPro" id="IPR012795">
    <property type="entry name" value="tRNA_Ile_lys_synt_N"/>
</dbReference>
<dbReference type="GO" id="GO:0032267">
    <property type="term" value="F:tRNA(Ile)-lysidine synthase activity"/>
    <property type="evidence" value="ECO:0007669"/>
    <property type="project" value="UniProtKB-EC"/>
</dbReference>
<keyword evidence="3 8" id="KW-0436">Ligase</keyword>
<name>A0AA97D9S5_9FIRM</name>
<dbReference type="InterPro" id="IPR012094">
    <property type="entry name" value="tRNA_Ile_lys_synt"/>
</dbReference>
<comment type="subcellular location">
    <subcellularLocation>
        <location evidence="1 8">Cytoplasm</location>
    </subcellularLocation>
</comment>
<organism evidence="10 11">
    <name type="scientific">Caproicibacterium argilliputei</name>
    <dbReference type="NCBI Taxonomy" id="3030016"/>
    <lineage>
        <taxon>Bacteria</taxon>
        <taxon>Bacillati</taxon>
        <taxon>Bacillota</taxon>
        <taxon>Clostridia</taxon>
        <taxon>Eubacteriales</taxon>
        <taxon>Oscillospiraceae</taxon>
        <taxon>Caproicibacterium</taxon>
    </lineage>
</organism>
<dbReference type="Pfam" id="PF11734">
    <property type="entry name" value="TilS_C"/>
    <property type="match status" value="1"/>
</dbReference>
<evidence type="ECO:0000256" key="1">
    <source>
        <dbReference type="ARBA" id="ARBA00004496"/>
    </source>
</evidence>
<reference evidence="10 11" key="2">
    <citation type="submission" date="2024-06" db="EMBL/GenBank/DDBJ databases">
        <title>Caproicibacterium argilliputei sp. nov, a novel caproic acid producing anaerobic bacterium isolated from pit mud.</title>
        <authorList>
            <person name="Xia S."/>
        </authorList>
    </citation>
    <scope>NUCLEOTIDE SEQUENCE [LARGE SCALE GENOMIC DNA]</scope>
    <source>
        <strain evidence="10 11">ZCY20-5</strain>
    </source>
</reference>
<dbReference type="KEGG" id="carl:PXC00_04965"/>
<dbReference type="SMART" id="SM00977">
    <property type="entry name" value="TilS_C"/>
    <property type="match status" value="1"/>
</dbReference>
<dbReference type="Gene3D" id="1.20.59.20">
    <property type="match status" value="1"/>
</dbReference>
<dbReference type="GO" id="GO:0005737">
    <property type="term" value="C:cytoplasm"/>
    <property type="evidence" value="ECO:0007669"/>
    <property type="project" value="UniProtKB-SubCell"/>
</dbReference>
<dbReference type="EC" id="6.3.4.19" evidence="8"/>
<evidence type="ECO:0000256" key="7">
    <source>
        <dbReference type="ARBA" id="ARBA00048539"/>
    </source>
</evidence>
<dbReference type="RefSeq" id="WP_316935119.1">
    <property type="nucleotide sequence ID" value="NZ_CP135996.1"/>
</dbReference>
<keyword evidence="6 8" id="KW-0067">ATP-binding</keyword>
<evidence type="ECO:0000313" key="10">
    <source>
        <dbReference type="EMBL" id="WOC33230.1"/>
    </source>
</evidence>
<reference evidence="11" key="3">
    <citation type="submission" date="2024-06" db="EMBL/GenBank/DDBJ databases">
        <authorList>
            <person name="Zeng C."/>
        </authorList>
    </citation>
    <scope>NUCLEOTIDE SEQUENCE [LARGE SCALE GENOMIC DNA]</scope>
    <source>
        <strain evidence="11">ZCY20-5</strain>
    </source>
</reference>
<reference evidence="11" key="1">
    <citation type="submission" date="2024-06" db="EMBL/GenBank/DDBJ databases">
        <title>Caproicibacterium argilliputei sp. nov, a novel caproic acid producing anaerobic bacterium isolated from pit mud.</title>
        <authorList>
            <person name="Zeng C."/>
        </authorList>
    </citation>
    <scope>NUCLEOTIDE SEQUENCE [LARGE SCALE GENOMIC DNA]</scope>
    <source>
        <strain evidence="11">ZCY20-5</strain>
    </source>
</reference>
<keyword evidence="5 8" id="KW-0547">Nucleotide-binding</keyword>
<dbReference type="CDD" id="cd01992">
    <property type="entry name" value="TilS_N"/>
    <property type="match status" value="1"/>
</dbReference>
<dbReference type="NCBIfam" id="TIGR02432">
    <property type="entry name" value="lysidine_TilS_N"/>
    <property type="match status" value="1"/>
</dbReference>
<dbReference type="GO" id="GO:0005524">
    <property type="term" value="F:ATP binding"/>
    <property type="evidence" value="ECO:0007669"/>
    <property type="project" value="UniProtKB-UniRule"/>
</dbReference>
<dbReference type="SUPFAM" id="SSF82829">
    <property type="entry name" value="MesJ substrate recognition domain-like"/>
    <property type="match status" value="1"/>
</dbReference>
<evidence type="ECO:0000313" key="11">
    <source>
        <dbReference type="Proteomes" id="UP001300604"/>
    </source>
</evidence>
<evidence type="ECO:0000256" key="8">
    <source>
        <dbReference type="HAMAP-Rule" id="MF_01161"/>
    </source>
</evidence>
<dbReference type="InterPro" id="IPR012796">
    <property type="entry name" value="Lysidine-tRNA-synth_C"/>
</dbReference>
<dbReference type="InterPro" id="IPR011063">
    <property type="entry name" value="TilS/TtcA_N"/>
</dbReference>
<comment type="similarity">
    <text evidence="8">Belongs to the tRNA(Ile)-lysidine synthase family.</text>
</comment>
<dbReference type="NCBIfam" id="TIGR02433">
    <property type="entry name" value="lysidine_TilS_C"/>
    <property type="match status" value="1"/>
</dbReference>
<keyword evidence="4 8" id="KW-0819">tRNA processing</keyword>
<dbReference type="SUPFAM" id="SSF56037">
    <property type="entry name" value="PheT/TilS domain"/>
    <property type="match status" value="1"/>
</dbReference>
<keyword evidence="2 8" id="KW-0963">Cytoplasm</keyword>
<dbReference type="HAMAP" id="MF_01161">
    <property type="entry name" value="tRNA_Ile_lys_synt"/>
    <property type="match status" value="1"/>
</dbReference>
<evidence type="ECO:0000256" key="4">
    <source>
        <dbReference type="ARBA" id="ARBA00022694"/>
    </source>
</evidence>
<evidence type="ECO:0000259" key="9">
    <source>
        <dbReference type="SMART" id="SM00977"/>
    </source>
</evidence>
<keyword evidence="11" id="KW-1185">Reference proteome</keyword>